<evidence type="ECO:0000256" key="2">
    <source>
        <dbReference type="ARBA" id="ARBA00022723"/>
    </source>
</evidence>
<accession>A0A382MS46</accession>
<evidence type="ECO:0000259" key="4">
    <source>
        <dbReference type="PROSITE" id="PS51007"/>
    </source>
</evidence>
<name>A0A382MS46_9ZZZZ</name>
<proteinExistence type="predicted"/>
<dbReference type="PANTHER" id="PTHR33546:SF1">
    <property type="entry name" value="LARGE, MULTIFUNCTIONAL SECRETED PROTEIN"/>
    <property type="match status" value="1"/>
</dbReference>
<reference evidence="5" key="1">
    <citation type="submission" date="2018-05" db="EMBL/GenBank/DDBJ databases">
        <authorList>
            <person name="Lanie J.A."/>
            <person name="Ng W.-L."/>
            <person name="Kazmierczak K.M."/>
            <person name="Andrzejewski T.M."/>
            <person name="Davidsen T.M."/>
            <person name="Wayne K.J."/>
            <person name="Tettelin H."/>
            <person name="Glass J.I."/>
            <person name="Rusch D."/>
            <person name="Podicherti R."/>
            <person name="Tsui H.-C.T."/>
            <person name="Winkler M.E."/>
        </authorList>
    </citation>
    <scope>NUCLEOTIDE SEQUENCE</scope>
</reference>
<keyword evidence="3" id="KW-0408">Iron</keyword>
<dbReference type="SUPFAM" id="SSF46626">
    <property type="entry name" value="Cytochrome c"/>
    <property type="match status" value="1"/>
</dbReference>
<feature type="domain" description="Cytochrome c" evidence="4">
    <location>
        <begin position="211"/>
        <end position="349"/>
    </location>
</feature>
<evidence type="ECO:0000256" key="3">
    <source>
        <dbReference type="ARBA" id="ARBA00023004"/>
    </source>
</evidence>
<keyword evidence="1" id="KW-0349">Heme</keyword>
<sequence length="351" mass="38883">LVALMALARVGDAKVQSQLFVRLNDLPWDGLPEQWQLVALRSYQLGFTRMGDGQPGDREAIIKKIVAASEESPELRMEVSRLLIYLEAPGIIPGLLNYVVDAKSPEERMFYLFHMRHIVDGWTQAHRRAYFAWLKKMTDAGGVQQFKLSLKHIVAEALATVPPGEREAFAVLFEREAKPVAPGPERLAKPTVVHHWRMADFADLGVGLAKRNLVNGRRVLKTAACLACHRFGGEGLFVGPDLTAIGARFDARAMLESILEPSRVIDDKYRNVAISTKQGDLIEGRLVAEKDKSLLVASNPYQPSHTREIMLSAIATRKDSGFSPMPVGLLNSFSREDVLDLLAVLQAVPAK</sequence>
<evidence type="ECO:0000256" key="1">
    <source>
        <dbReference type="ARBA" id="ARBA00022617"/>
    </source>
</evidence>
<dbReference type="InterPro" id="IPR013427">
    <property type="entry name" value="Haem-bd_dom_put"/>
</dbReference>
<dbReference type="PANTHER" id="PTHR33546">
    <property type="entry name" value="LARGE, MULTIFUNCTIONAL SECRETED PROTEIN-RELATED"/>
    <property type="match status" value="1"/>
</dbReference>
<organism evidence="5">
    <name type="scientific">marine metagenome</name>
    <dbReference type="NCBI Taxonomy" id="408172"/>
    <lineage>
        <taxon>unclassified sequences</taxon>
        <taxon>metagenomes</taxon>
        <taxon>ecological metagenomes</taxon>
    </lineage>
</organism>
<dbReference type="InterPro" id="IPR036909">
    <property type="entry name" value="Cyt_c-like_dom_sf"/>
</dbReference>
<dbReference type="InterPro" id="IPR009056">
    <property type="entry name" value="Cyt_c-like_dom"/>
</dbReference>
<dbReference type="Gene3D" id="1.10.760.10">
    <property type="entry name" value="Cytochrome c-like domain"/>
    <property type="match status" value="1"/>
</dbReference>
<dbReference type="GO" id="GO:0046872">
    <property type="term" value="F:metal ion binding"/>
    <property type="evidence" value="ECO:0007669"/>
    <property type="project" value="UniProtKB-KW"/>
</dbReference>
<dbReference type="GO" id="GO:0009055">
    <property type="term" value="F:electron transfer activity"/>
    <property type="evidence" value="ECO:0007669"/>
    <property type="project" value="InterPro"/>
</dbReference>
<keyword evidence="2" id="KW-0479">Metal-binding</keyword>
<evidence type="ECO:0000313" key="5">
    <source>
        <dbReference type="EMBL" id="SVC50272.1"/>
    </source>
</evidence>
<dbReference type="GO" id="GO:0020037">
    <property type="term" value="F:heme binding"/>
    <property type="evidence" value="ECO:0007669"/>
    <property type="project" value="InterPro"/>
</dbReference>
<dbReference type="PROSITE" id="PS51007">
    <property type="entry name" value="CYTC"/>
    <property type="match status" value="1"/>
</dbReference>
<protein>
    <recommendedName>
        <fullName evidence="4">Cytochrome c domain-containing protein</fullName>
    </recommendedName>
</protein>
<gene>
    <name evidence="5" type="ORF">METZ01_LOCUS303126</name>
</gene>
<dbReference type="NCBIfam" id="TIGR02603">
    <property type="entry name" value="CxxCH_TIGR02603"/>
    <property type="match status" value="1"/>
</dbReference>
<feature type="non-terminal residue" evidence="5">
    <location>
        <position position="1"/>
    </location>
</feature>
<dbReference type="EMBL" id="UINC01094760">
    <property type="protein sequence ID" value="SVC50272.1"/>
    <property type="molecule type" value="Genomic_DNA"/>
</dbReference>
<dbReference type="AlphaFoldDB" id="A0A382MS46"/>